<dbReference type="EMBL" id="CAXAMN010008458">
    <property type="protein sequence ID" value="CAK9025282.1"/>
    <property type="molecule type" value="Genomic_DNA"/>
</dbReference>
<name>A0ABP0KGX3_9DINO</name>
<gene>
    <name evidence="2" type="ORF">CCMP2556_LOCUS15938</name>
</gene>
<evidence type="ECO:0000313" key="2">
    <source>
        <dbReference type="EMBL" id="CAK9025282.1"/>
    </source>
</evidence>
<evidence type="ECO:0000313" key="3">
    <source>
        <dbReference type="Proteomes" id="UP001642484"/>
    </source>
</evidence>
<sequence>MPSTGPWTGSSGPVIGGGGGGGGGAMDGMGCYQVCLEGDPSSIKESATWVYKGEGQGSYIHNTTVEYVGAGRGSYDKEVNVSYGAWRCRTCCLFLLLLLPILGFLIYWLWPRNTGFTEPHDCFSDYANWRNAWNQEKASYCCAQHGKGCGGPVYNCHAGYSNWYFGWSAHKKSWCCDHNSMGCPGTWHGSYHLETHVTHGVGHAQGRIYDCNAGFSNWKQGWSNSKQEWCCTHEKRGCMKYHCDGDASMWAAPQRQWCCGNFQKGCPQTTVSPLKCNAMCHLQGEGSKCIDRIHWTRDHVFGGKENSCELAYSKVQVECDVCRGCSIQDAGCQVHAVGKDPFDCNAALNNFFRAWSPEKKHWCCTKRGKGCEGTSPPAVDAGYGMVWKRVQVRGYWTWQAVHGHGVVSMPYDCHAGLQNWHTGWSAGKKGWCCQHQHLGCAGAHP</sequence>
<organism evidence="2 3">
    <name type="scientific">Durusdinium trenchii</name>
    <dbReference type="NCBI Taxonomy" id="1381693"/>
    <lineage>
        <taxon>Eukaryota</taxon>
        <taxon>Sar</taxon>
        <taxon>Alveolata</taxon>
        <taxon>Dinophyceae</taxon>
        <taxon>Suessiales</taxon>
        <taxon>Symbiodiniaceae</taxon>
        <taxon>Durusdinium</taxon>
    </lineage>
</organism>
<keyword evidence="1" id="KW-0472">Membrane</keyword>
<proteinExistence type="predicted"/>
<dbReference type="Proteomes" id="UP001642484">
    <property type="component" value="Unassembled WGS sequence"/>
</dbReference>
<feature type="transmembrane region" description="Helical" evidence="1">
    <location>
        <begin position="91"/>
        <end position="110"/>
    </location>
</feature>
<protein>
    <recommendedName>
        <fullName evidence="4">Cellulase</fullName>
    </recommendedName>
</protein>
<evidence type="ECO:0008006" key="4">
    <source>
        <dbReference type="Google" id="ProtNLM"/>
    </source>
</evidence>
<reference evidence="2 3" key="1">
    <citation type="submission" date="2024-02" db="EMBL/GenBank/DDBJ databases">
        <authorList>
            <person name="Chen Y."/>
            <person name="Shah S."/>
            <person name="Dougan E. K."/>
            <person name="Thang M."/>
            <person name="Chan C."/>
        </authorList>
    </citation>
    <scope>NUCLEOTIDE SEQUENCE [LARGE SCALE GENOMIC DNA]</scope>
</reference>
<keyword evidence="1" id="KW-1133">Transmembrane helix</keyword>
<keyword evidence="3" id="KW-1185">Reference proteome</keyword>
<comment type="caution">
    <text evidence="2">The sequence shown here is derived from an EMBL/GenBank/DDBJ whole genome shotgun (WGS) entry which is preliminary data.</text>
</comment>
<accession>A0ABP0KGX3</accession>
<keyword evidence="1" id="KW-0812">Transmembrane</keyword>
<evidence type="ECO:0000256" key="1">
    <source>
        <dbReference type="SAM" id="Phobius"/>
    </source>
</evidence>